<keyword evidence="3" id="KW-1185">Reference proteome</keyword>
<dbReference type="Pfam" id="PF17186">
    <property type="entry name" value="Lipocalin_9"/>
    <property type="match status" value="1"/>
</dbReference>
<organism evidence="2 3">
    <name type="scientific">Emericella nidulans (strain FGSC A4 / ATCC 38163 / CBS 112.46 / NRRL 194 / M139)</name>
    <name type="common">Aspergillus nidulans</name>
    <dbReference type="NCBI Taxonomy" id="227321"/>
    <lineage>
        <taxon>Eukaryota</taxon>
        <taxon>Fungi</taxon>
        <taxon>Dikarya</taxon>
        <taxon>Ascomycota</taxon>
        <taxon>Pezizomycotina</taxon>
        <taxon>Eurotiomycetes</taxon>
        <taxon>Eurotiomycetidae</taxon>
        <taxon>Eurotiales</taxon>
        <taxon>Aspergillaceae</taxon>
        <taxon>Aspergillus</taxon>
        <taxon>Aspergillus subgen. Nidulantes</taxon>
    </lineage>
</organism>
<dbReference type="InParanoid" id="Q5AQE6"/>
<accession>Q5AQE6</accession>
<sequence length="554" mass="60478">MPRQHSCLKPRLGDIPFQVVTQRPSCRPCTSRRPLSQPEAWVIIRVSLSGSPKAIEQDDDILDSVVERQPEMGGHFVARITDKDNAAKAPIRDDSLIQVRQAGPQHPRPNILDRDLECQRGGFYHCLLWIVLQGNVVHDPTGPAVNAIGTNGKGPVEHAAVGAGHTDYVLGGCDRAQPGESDWVSRLTGNDVGKEENKEQQLLCHPPRIRGLCAPSAFSRIPALYSITAAQTLPPTDENPISGYYISSFLTTTAGNQYYVITAIIGTTELGAYGINILDLNTLQRVVYENTTVYSTTEITSFNFTREDFAFFGADSTNLAIAVRANATASRGDGTTVPVGLELLVHATSRALYYGGTGSWMFIDTPAYSFAFPAAMTSGCLRMSLSDLSMANKEDADAATTLQPIDPSASVSWYDRSWGHLGLPNGNYTWFSLYLDDSELILVTYLIDDSSTSASSSRTHRHTHSRSIHIRPRRNSSALSLEPIDVFEPDLSPDTIWMSPRSGRVYPQQWKLGIEGRGLLSIRSILGDQEMFGRGQGGESYSGLTQSPAEQPAG</sequence>
<feature type="region of interest" description="Disordered" evidence="1">
    <location>
        <begin position="533"/>
        <end position="554"/>
    </location>
</feature>
<dbReference type="STRING" id="227321.Q5AQE6"/>
<reference evidence="3" key="2">
    <citation type="journal article" date="2009" name="Fungal Genet. Biol.">
        <title>The 2008 update of the Aspergillus nidulans genome annotation: a community effort.</title>
        <authorList>
            <person name="Wortman J.R."/>
            <person name="Gilsenan J.M."/>
            <person name="Joardar V."/>
            <person name="Deegan J."/>
            <person name="Clutterbuck J."/>
            <person name="Andersen M.R."/>
            <person name="Archer D."/>
            <person name="Bencina M."/>
            <person name="Braus G."/>
            <person name="Coutinho P."/>
            <person name="von Dohren H."/>
            <person name="Doonan J."/>
            <person name="Driessen A.J."/>
            <person name="Durek P."/>
            <person name="Espeso E."/>
            <person name="Fekete E."/>
            <person name="Flipphi M."/>
            <person name="Estrada C.G."/>
            <person name="Geysens S."/>
            <person name="Goldman G."/>
            <person name="de Groot P.W."/>
            <person name="Hansen K."/>
            <person name="Harris S.D."/>
            <person name="Heinekamp T."/>
            <person name="Helmstaedt K."/>
            <person name="Henrissat B."/>
            <person name="Hofmann G."/>
            <person name="Homan T."/>
            <person name="Horio T."/>
            <person name="Horiuchi H."/>
            <person name="James S."/>
            <person name="Jones M."/>
            <person name="Karaffa L."/>
            <person name="Karanyi Z."/>
            <person name="Kato M."/>
            <person name="Keller N."/>
            <person name="Kelly D.E."/>
            <person name="Kiel J.A."/>
            <person name="Kim J.M."/>
            <person name="van der Klei I.J."/>
            <person name="Klis F.M."/>
            <person name="Kovalchuk A."/>
            <person name="Krasevec N."/>
            <person name="Kubicek C.P."/>
            <person name="Liu B."/>
            <person name="Maccabe A."/>
            <person name="Meyer V."/>
            <person name="Mirabito P."/>
            <person name="Miskei M."/>
            <person name="Mos M."/>
            <person name="Mullins J."/>
            <person name="Nelson D.R."/>
            <person name="Nielsen J."/>
            <person name="Oakley B.R."/>
            <person name="Osmani S.A."/>
            <person name="Pakula T."/>
            <person name="Paszewski A."/>
            <person name="Paulsen I."/>
            <person name="Pilsyk S."/>
            <person name="Pocsi I."/>
            <person name="Punt P.J."/>
            <person name="Ram A.F."/>
            <person name="Ren Q."/>
            <person name="Robellet X."/>
            <person name="Robson G."/>
            <person name="Seiboth B."/>
            <person name="van Solingen P."/>
            <person name="Specht T."/>
            <person name="Sun J."/>
            <person name="Taheri-Talesh N."/>
            <person name="Takeshita N."/>
            <person name="Ussery D."/>
            <person name="vanKuyk P.A."/>
            <person name="Visser H."/>
            <person name="van de Vondervoort P.J."/>
            <person name="de Vries R.P."/>
            <person name="Walton J."/>
            <person name="Xiang X."/>
            <person name="Xiong Y."/>
            <person name="Zeng A.P."/>
            <person name="Brandt B.W."/>
            <person name="Cornell M.J."/>
            <person name="van den Hondel C.A."/>
            <person name="Visser J."/>
            <person name="Oliver S.G."/>
            <person name="Turner G."/>
        </authorList>
    </citation>
    <scope>GENOME REANNOTATION</scope>
    <source>
        <strain evidence="3">FGSC A4 / ATCC 38163 / CBS 112.46 / NRRL 194 / M139</strain>
    </source>
</reference>
<dbReference type="HOGENOM" id="CLU_491774_0_0_1"/>
<dbReference type="InterPro" id="IPR053112">
    <property type="entry name" value="Fungal_Dehydratase/Hydratase"/>
</dbReference>
<dbReference type="Proteomes" id="UP000000560">
    <property type="component" value="Chromosome VII"/>
</dbReference>
<dbReference type="SUPFAM" id="SSF159245">
    <property type="entry name" value="AttH-like"/>
    <property type="match status" value="1"/>
</dbReference>
<name>Q5AQE6_EMENI</name>
<dbReference type="GeneID" id="3684082"/>
<gene>
    <name evidence="2" type="ORF">ANIA_09484</name>
</gene>
<dbReference type="PANTHER" id="PTHR40617">
    <property type="entry name" value="TERPENE CYCLASE ASQC"/>
    <property type="match status" value="1"/>
</dbReference>
<feature type="compositionally biased region" description="Polar residues" evidence="1">
    <location>
        <begin position="542"/>
        <end position="554"/>
    </location>
</feature>
<accession>C8VKN9</accession>
<dbReference type="Gene3D" id="2.40.370.10">
    <property type="entry name" value="AttH-like domain"/>
    <property type="match status" value="1"/>
</dbReference>
<reference evidence="3" key="1">
    <citation type="journal article" date="2005" name="Nature">
        <title>Sequencing of Aspergillus nidulans and comparative analysis with A. fumigatus and A. oryzae.</title>
        <authorList>
            <person name="Galagan J.E."/>
            <person name="Calvo S.E."/>
            <person name="Cuomo C."/>
            <person name="Ma L.J."/>
            <person name="Wortman J.R."/>
            <person name="Batzoglou S."/>
            <person name="Lee S.I."/>
            <person name="Basturkmen M."/>
            <person name="Spevak C.C."/>
            <person name="Clutterbuck J."/>
            <person name="Kapitonov V."/>
            <person name="Jurka J."/>
            <person name="Scazzocchio C."/>
            <person name="Farman M."/>
            <person name="Butler J."/>
            <person name="Purcell S."/>
            <person name="Harris S."/>
            <person name="Braus G.H."/>
            <person name="Draht O."/>
            <person name="Busch S."/>
            <person name="D'Enfert C."/>
            <person name="Bouchier C."/>
            <person name="Goldman G.H."/>
            <person name="Bell-Pedersen D."/>
            <person name="Griffiths-Jones S."/>
            <person name="Doonan J.H."/>
            <person name="Yu J."/>
            <person name="Vienken K."/>
            <person name="Pain A."/>
            <person name="Freitag M."/>
            <person name="Selker E.U."/>
            <person name="Archer D.B."/>
            <person name="Penalva M.A."/>
            <person name="Oakley B.R."/>
            <person name="Momany M."/>
            <person name="Tanaka T."/>
            <person name="Kumagai T."/>
            <person name="Asai K."/>
            <person name="Machida M."/>
            <person name="Nierman W.C."/>
            <person name="Denning D.W."/>
            <person name="Caddick M."/>
            <person name="Hynes M."/>
            <person name="Paoletti M."/>
            <person name="Fischer R."/>
            <person name="Miller B."/>
            <person name="Dyer P."/>
            <person name="Sachs M.S."/>
            <person name="Osmani S.A."/>
            <person name="Birren B.W."/>
        </authorList>
    </citation>
    <scope>NUCLEOTIDE SEQUENCE [LARGE SCALE GENOMIC DNA]</scope>
    <source>
        <strain evidence="3">FGSC A4 / ATCC 38163 / CBS 112.46 / NRRL 194 / M139</strain>
    </source>
</reference>
<protein>
    <submittedName>
        <fullName evidence="2">Uncharacterized protein</fullName>
    </submittedName>
</protein>
<evidence type="ECO:0000313" key="2">
    <source>
        <dbReference type="EMBL" id="CBF84373.1"/>
    </source>
</evidence>
<dbReference type="EMBL" id="BN001307">
    <property type="protein sequence ID" value="CBF84373.1"/>
    <property type="molecule type" value="Genomic_DNA"/>
</dbReference>
<dbReference type="AlphaFoldDB" id="Q5AQE6"/>
<dbReference type="OrthoDB" id="5295747at2759"/>
<dbReference type="InterPro" id="IPR023374">
    <property type="entry name" value="AttH-like_dom_sf"/>
</dbReference>
<dbReference type="RefSeq" id="XP_868866.1">
    <property type="nucleotide sequence ID" value="XM_863773.1"/>
</dbReference>
<evidence type="ECO:0000256" key="1">
    <source>
        <dbReference type="SAM" id="MobiDB-lite"/>
    </source>
</evidence>
<dbReference type="PANTHER" id="PTHR40617:SF1">
    <property type="entry name" value="ATTH DOMAIN-CONTAINING PROTEIN-RELATED"/>
    <property type="match status" value="1"/>
</dbReference>
<evidence type="ECO:0000313" key="3">
    <source>
        <dbReference type="Proteomes" id="UP000000560"/>
    </source>
</evidence>
<dbReference type="KEGG" id="ani:ANIA_09484"/>
<proteinExistence type="predicted"/>
<dbReference type="OMA" id="TIWMSPR"/>